<dbReference type="InterPro" id="IPR011701">
    <property type="entry name" value="MFS"/>
</dbReference>
<feature type="transmembrane region" description="Helical" evidence="6">
    <location>
        <begin position="256"/>
        <end position="277"/>
    </location>
</feature>
<dbReference type="InterPro" id="IPR000849">
    <property type="entry name" value="Sugar_P_transporter"/>
</dbReference>
<evidence type="ECO:0000256" key="2">
    <source>
        <dbReference type="ARBA" id="ARBA00022475"/>
    </source>
</evidence>
<feature type="transmembrane region" description="Helical" evidence="6">
    <location>
        <begin position="118"/>
        <end position="138"/>
    </location>
</feature>
<feature type="transmembrane region" description="Helical" evidence="6">
    <location>
        <begin position="289"/>
        <end position="308"/>
    </location>
</feature>
<proteinExistence type="predicted"/>
<dbReference type="PANTHER" id="PTHR11662">
    <property type="entry name" value="SOLUTE CARRIER FAMILY 17"/>
    <property type="match status" value="1"/>
</dbReference>
<dbReference type="PIRSF" id="PIRSF002808">
    <property type="entry name" value="Hexose_phosphate_transp"/>
    <property type="match status" value="1"/>
</dbReference>
<evidence type="ECO:0000313" key="8">
    <source>
        <dbReference type="EMBL" id="ACF98057.1"/>
    </source>
</evidence>
<feature type="transmembrane region" description="Helical" evidence="6">
    <location>
        <begin position="150"/>
        <end position="173"/>
    </location>
</feature>
<evidence type="ECO:0000256" key="4">
    <source>
        <dbReference type="ARBA" id="ARBA00022989"/>
    </source>
</evidence>
<feature type="transmembrane region" description="Helical" evidence="6">
    <location>
        <begin position="54"/>
        <end position="73"/>
    </location>
</feature>
<evidence type="ECO:0000259" key="7">
    <source>
        <dbReference type="PROSITE" id="PS50850"/>
    </source>
</evidence>
<dbReference type="Pfam" id="PF07690">
    <property type="entry name" value="MFS_1"/>
    <property type="match status" value="1"/>
</dbReference>
<dbReference type="GO" id="GO:0005886">
    <property type="term" value="C:plasma membrane"/>
    <property type="evidence" value="ECO:0007669"/>
    <property type="project" value="UniProtKB-SubCell"/>
</dbReference>
<keyword evidence="2" id="KW-1003">Cell membrane</keyword>
<dbReference type="GO" id="GO:0022857">
    <property type="term" value="F:transmembrane transporter activity"/>
    <property type="evidence" value="ECO:0007669"/>
    <property type="project" value="InterPro"/>
</dbReference>
<dbReference type="Gene3D" id="1.20.1250.20">
    <property type="entry name" value="MFS general substrate transporter like domains"/>
    <property type="match status" value="2"/>
</dbReference>
<keyword evidence="4 6" id="KW-1133">Transmembrane helix</keyword>
<evidence type="ECO:0000256" key="3">
    <source>
        <dbReference type="ARBA" id="ARBA00022692"/>
    </source>
</evidence>
<dbReference type="AlphaFoldDB" id="B8R8Q1"/>
<name>B8R8Q1_9BACT</name>
<accession>B8R8Q1</accession>
<dbReference type="SUPFAM" id="SSF103473">
    <property type="entry name" value="MFS general substrate transporter"/>
    <property type="match status" value="1"/>
</dbReference>
<feature type="transmembrane region" description="Helical" evidence="6">
    <location>
        <begin position="89"/>
        <end position="112"/>
    </location>
</feature>
<dbReference type="InterPro" id="IPR036259">
    <property type="entry name" value="MFS_trans_sf"/>
</dbReference>
<dbReference type="PROSITE" id="PS50850">
    <property type="entry name" value="MFS"/>
    <property type="match status" value="1"/>
</dbReference>
<keyword evidence="3 6" id="KW-0812">Transmembrane</keyword>
<sequence length="416" mass="43796">MLWDPLDYCPRETRSTSRDARRTVGLAVFCQTVHWLSFAAIPLLLPLIREDLQIGFAEAGMISVAGALSYMLGQVPSGYLADRCGPKRLVFVGLLGWSLLSVSFGLIHVFWLALVNQFFAGFFRALLFVPGITLLASWFPLERRATAMSLVLVGGAVGSVLLSLAGPVLAQAYGWRPTFIAFASIGIGAAVLFGAYAKDRPQAALPRAVSLASIVGIVRQPVMWVCCGLQFVRFAVVMGFGFWLPSFLVAERGMSVQVAGLVMAMSAALSAPSNTIGAYLSDRLKNPPVVIGGALGFLACASMLLPWTRTLPQVLAVVGLFSVFVGAYFGPLFLVPVEVLGPRVAGTASGIANLFANIGGLISVAALGVIKDQAGSFAWGFVGVGSVCLIGVVLAVALGRIRMRTLIAPAGMAKAV</sequence>
<organism evidence="8">
    <name type="scientific">uncultured bacterium 888</name>
    <dbReference type="NCBI Taxonomy" id="548896"/>
    <lineage>
        <taxon>Bacteria</taxon>
        <taxon>environmental samples</taxon>
    </lineage>
</organism>
<feature type="transmembrane region" description="Helical" evidence="6">
    <location>
        <begin position="179"/>
        <end position="197"/>
    </location>
</feature>
<feature type="transmembrane region" description="Helical" evidence="6">
    <location>
        <begin position="222"/>
        <end position="244"/>
    </location>
</feature>
<keyword evidence="5 6" id="KW-0472">Membrane</keyword>
<evidence type="ECO:0000256" key="5">
    <source>
        <dbReference type="ARBA" id="ARBA00023136"/>
    </source>
</evidence>
<evidence type="ECO:0000256" key="6">
    <source>
        <dbReference type="SAM" id="Phobius"/>
    </source>
</evidence>
<protein>
    <submittedName>
        <fullName evidence="8">Putative major facilitator superfamily MFS_1 protein</fullName>
    </submittedName>
</protein>
<feature type="transmembrane region" description="Helical" evidence="6">
    <location>
        <begin position="24"/>
        <end position="48"/>
    </location>
</feature>
<feature type="transmembrane region" description="Helical" evidence="6">
    <location>
        <begin position="347"/>
        <end position="370"/>
    </location>
</feature>
<dbReference type="InterPro" id="IPR020846">
    <property type="entry name" value="MFS_dom"/>
</dbReference>
<evidence type="ECO:0000256" key="1">
    <source>
        <dbReference type="ARBA" id="ARBA00004651"/>
    </source>
</evidence>
<feature type="domain" description="Major facilitator superfamily (MFS) profile" evidence="7">
    <location>
        <begin position="23"/>
        <end position="403"/>
    </location>
</feature>
<comment type="subcellular location">
    <subcellularLocation>
        <location evidence="1">Cell membrane</location>
        <topology evidence="1">Multi-pass membrane protein</topology>
    </subcellularLocation>
</comment>
<feature type="transmembrane region" description="Helical" evidence="6">
    <location>
        <begin position="376"/>
        <end position="398"/>
    </location>
</feature>
<feature type="transmembrane region" description="Helical" evidence="6">
    <location>
        <begin position="314"/>
        <end position="335"/>
    </location>
</feature>
<dbReference type="EMBL" id="EU910853">
    <property type="protein sequence ID" value="ACF98057.1"/>
    <property type="molecule type" value="Genomic_DNA"/>
</dbReference>
<reference evidence="8" key="1">
    <citation type="journal article" date="2009" name="Appl. Environ. Microbiol.">
        <title>Characterization of denitrification gene clusters of soil bacteria via a metagenomic approach.</title>
        <authorList>
            <person name="Demaneche S."/>
            <person name="Philippot L."/>
            <person name="David M.M."/>
            <person name="Navarro E."/>
            <person name="Vogel T.M."/>
            <person name="Simonet P."/>
        </authorList>
    </citation>
    <scope>NUCLEOTIDE SEQUENCE</scope>
</reference>
<dbReference type="PANTHER" id="PTHR11662:SF399">
    <property type="entry name" value="FI19708P1-RELATED"/>
    <property type="match status" value="1"/>
</dbReference>
<dbReference type="InterPro" id="IPR050382">
    <property type="entry name" value="MFS_Na/Anion_cotransporter"/>
</dbReference>